<organism evidence="3 4">
    <name type="scientific">Plasmodium vinckei lentum</name>
    <dbReference type="NCBI Taxonomy" id="138297"/>
    <lineage>
        <taxon>Eukaryota</taxon>
        <taxon>Sar</taxon>
        <taxon>Alveolata</taxon>
        <taxon>Apicomplexa</taxon>
        <taxon>Aconoidasida</taxon>
        <taxon>Haemosporida</taxon>
        <taxon>Plasmodiidae</taxon>
        <taxon>Plasmodium</taxon>
        <taxon>Plasmodium (Vinckeia)</taxon>
    </lineage>
</organism>
<evidence type="ECO:0000256" key="2">
    <source>
        <dbReference type="ARBA" id="ARBA00022737"/>
    </source>
</evidence>
<protein>
    <submittedName>
        <fullName evidence="3">Leucine-rich repeat protein</fullName>
    </submittedName>
</protein>
<proteinExistence type="predicted"/>
<keyword evidence="1" id="KW-0433">Leucine-rich repeat</keyword>
<dbReference type="Proteomes" id="UP000515308">
    <property type="component" value="Chromosome PVLDE_10"/>
</dbReference>
<dbReference type="SMART" id="SM00365">
    <property type="entry name" value="LRR_SD22"/>
    <property type="match status" value="16"/>
</dbReference>
<dbReference type="PANTHER" id="PTHR15454:SF56">
    <property type="entry name" value="PROTEIN PHOSPHATASE 1 REGULATORY SUBUNIT 7-RELATED"/>
    <property type="match status" value="1"/>
</dbReference>
<dbReference type="VEuPathDB" id="PlasmoDB:PVLDE_1001890"/>
<name>A0A6V7S8E7_PLAVN</name>
<dbReference type="Pfam" id="PF13855">
    <property type="entry name" value="LRR_8"/>
    <property type="match status" value="1"/>
</dbReference>
<reference evidence="3 4" key="1">
    <citation type="submission" date="2020-08" db="EMBL/GenBank/DDBJ databases">
        <authorList>
            <person name="Ramaprasad A."/>
        </authorList>
    </citation>
    <scope>NUCLEOTIDE SEQUENCE [LARGE SCALE GENOMIC DNA]</scope>
</reference>
<dbReference type="Pfam" id="PF12799">
    <property type="entry name" value="LRR_4"/>
    <property type="match status" value="1"/>
</dbReference>
<sequence>MEQGNDDNSLLKLIKCSNNVESKKNEEIETLEICMEKSINLNIFDQFKNIKELYLIKNNITDISPLFKCVNLEILFLQINQIESILGKKNNKQVDNARIKSLVKLEKLNLFNNKLTEKFINIEENENLTYIDLSDNEIENINFLSNTNNLVHVNLANNKIKNLDPLKNNVNIEYLNVSGNRLQKFEDIQVLWHLSHLKELYLSSIYYRNNVLVNSILYKHYFFNNFPNLQILDHEIILDKNRKITMRDMEVLKSIMDFKINLIQEKYCKEKYHILFINNKNICYLNNALKPFHSYSNIEEYLQINNDKKESILKIKEEINFLLSAYTSRFNYIMRRLKEEKNLQIKYITTSMNSYFNIFFKNITTGQDEYKKIEDFIKLMFKSETLKNYFIDDIKIENIIKVKKLNHGQLDEMIENHLNSLIYEKKLLFLHPYNYCKINNFFEFDEEEKTSEDTEKKKFFEKNYVCSCYNINHILKTLIKLYLEDDRINDLVHLIYYKKKKEDYFVDLKNDINIKKKIMAYKKLDFLEFPIYIIETYLFPSKYKEISAYSSQEHKANEKKGDKENEDQNVKESKFKIYYTLPVHTNLKYIVNVSLVNKNKEKISDKPDINKSNYVAKIEKGKSKKKNFLEYVKMRKTNTNSIENNKETSDNPSINCIYFNDKIKEQFLQYALDFDSVNFFNITKYFIKLSKVICEIRKNLFLLFFKEGIKSINNIDNVVDNSENNIHMKEKVELISLDDLEIVKKKKEESLASDFPLPSIGQGNDDNDHETNKKKVDALFLNNLNLSKISLKLLCNKFINLKELYLKNNNIHNLNHFFQYIEEYDMENLENLDLSFNCIFDITPIYNKFKNLIHFDMSYNYLYDYKQIMNFSVNHQKIQYLSIKCNSIYFNQNYYDHVHILFPSIKKFNDIELVNKSDLNLRQHCFLEADLENNIQYTGHYINKNCGNKQTIQSRFLSETPIGEEIITMPDHQKLYKGINLNNYKLYVKKIDLSSLYIKFELTNLLNFSTFPKLQVLNLSNNGIENLSNLKLPEKLKVLNLKNNKIGCIDNFINGELCCIEKIILDNNEIKNIDKINMLKNLKILRCSYNKISNIPILNNLKLIEINIHNNLIKDITNLILIKNKKQLVLLNIYNNKINFSNRDLYLTHIFPNLLILNNNYVERKIDTKKFFKSVYTLDIFFEIYNIYPPYTSLKVLEIKNLKIKNILFNINNDNFKNLEILDISNNYINTIKNLGPLDNLKVLILNNNKHINEDSFICENKKNVLNSFKSLQELDIGFCIISKTCFFKNCENLQNLKNLNLEGNNINLLKYLNCLKNLEILNLANNKISKVCSNSFPSTLKNLNISNNLIRNLSEFCEMENLEILDLRVNRIDNIEEFKHLKNLNKLKELYLSGNRKIKENFITIKDILNQVKYFDIRIIKEQENIKHEIEERMERNVTPKNEINKKTTLTTTAKNKNTKLLKKVPIKNTQLKGVVKNKNSFDTKVDKKDDFVVIGKKITSKGNY</sequence>
<dbReference type="GO" id="GO:0005737">
    <property type="term" value="C:cytoplasm"/>
    <property type="evidence" value="ECO:0007669"/>
    <property type="project" value="TreeGrafter"/>
</dbReference>
<dbReference type="InterPro" id="IPR032675">
    <property type="entry name" value="LRR_dom_sf"/>
</dbReference>
<keyword evidence="2" id="KW-0677">Repeat</keyword>
<evidence type="ECO:0000313" key="4">
    <source>
        <dbReference type="Proteomes" id="UP000515308"/>
    </source>
</evidence>
<gene>
    <name evidence="3" type="ORF">PVLDE_1001890</name>
</gene>
<dbReference type="EMBL" id="LR865372">
    <property type="protein sequence ID" value="CAD2093272.1"/>
    <property type="molecule type" value="Genomic_DNA"/>
</dbReference>
<accession>A0A6V7S8E7</accession>
<dbReference type="InterPro" id="IPR025875">
    <property type="entry name" value="Leu-rich_rpt_4"/>
</dbReference>
<dbReference type="InterPro" id="IPR001611">
    <property type="entry name" value="Leu-rich_rpt"/>
</dbReference>
<dbReference type="PROSITE" id="PS51450">
    <property type="entry name" value="LRR"/>
    <property type="match status" value="14"/>
</dbReference>
<dbReference type="Gene3D" id="3.80.10.10">
    <property type="entry name" value="Ribonuclease Inhibitor"/>
    <property type="match status" value="6"/>
</dbReference>
<dbReference type="PANTHER" id="PTHR15454">
    <property type="entry name" value="NISCHARIN RELATED"/>
    <property type="match status" value="1"/>
</dbReference>
<dbReference type="SUPFAM" id="SSF52058">
    <property type="entry name" value="L domain-like"/>
    <property type="match status" value="4"/>
</dbReference>
<evidence type="ECO:0000256" key="1">
    <source>
        <dbReference type="ARBA" id="ARBA00022614"/>
    </source>
</evidence>
<evidence type="ECO:0000313" key="3">
    <source>
        <dbReference type="EMBL" id="CAD2093272.1"/>
    </source>
</evidence>
<dbReference type="SMART" id="SM00369">
    <property type="entry name" value="LRR_TYP"/>
    <property type="match status" value="9"/>
</dbReference>
<dbReference type="SMART" id="SM00364">
    <property type="entry name" value="LRR_BAC"/>
    <property type="match status" value="6"/>
</dbReference>
<dbReference type="InterPro" id="IPR003591">
    <property type="entry name" value="Leu-rich_rpt_typical-subtyp"/>
</dbReference>